<dbReference type="PANTHER" id="PTHR43130">
    <property type="entry name" value="ARAC-FAMILY TRANSCRIPTIONAL REGULATOR"/>
    <property type="match status" value="1"/>
</dbReference>
<dbReference type="InterPro" id="IPR002818">
    <property type="entry name" value="DJ-1/PfpI"/>
</dbReference>
<dbReference type="InterPro" id="IPR029062">
    <property type="entry name" value="Class_I_gatase-like"/>
</dbReference>
<dbReference type="Pfam" id="PF01965">
    <property type="entry name" value="DJ-1_PfpI"/>
    <property type="match status" value="1"/>
</dbReference>
<dbReference type="InterPro" id="IPR052158">
    <property type="entry name" value="INH-QAR"/>
</dbReference>
<evidence type="ECO:0000313" key="2">
    <source>
        <dbReference type="EMBL" id="GAA1800409.1"/>
    </source>
</evidence>
<dbReference type="CDD" id="cd03139">
    <property type="entry name" value="GATase1_PfpI_2"/>
    <property type="match status" value="1"/>
</dbReference>
<gene>
    <name evidence="2" type="ORF">GCM10009768_31750</name>
</gene>
<reference evidence="3" key="1">
    <citation type="journal article" date="2019" name="Int. J. Syst. Evol. Microbiol.">
        <title>The Global Catalogue of Microorganisms (GCM) 10K type strain sequencing project: providing services to taxonomists for standard genome sequencing and annotation.</title>
        <authorList>
            <consortium name="The Broad Institute Genomics Platform"/>
            <consortium name="The Broad Institute Genome Sequencing Center for Infectious Disease"/>
            <person name="Wu L."/>
            <person name="Ma J."/>
        </authorList>
    </citation>
    <scope>NUCLEOTIDE SEQUENCE [LARGE SCALE GENOMIC DNA]</scope>
    <source>
        <strain evidence="3">JCM 14736</strain>
    </source>
</reference>
<keyword evidence="3" id="KW-1185">Reference proteome</keyword>
<comment type="caution">
    <text evidence="2">The sequence shown here is derived from an EMBL/GenBank/DDBJ whole genome shotgun (WGS) entry which is preliminary data.</text>
</comment>
<dbReference type="Gene3D" id="3.40.50.880">
    <property type="match status" value="1"/>
</dbReference>
<sequence length="232" mass="24524">MSPDKRGANPRIREAPGSFGPSRAEYAVLMPARPAPRRVDIVLFPGFELLDVFGPVEALSMAEERVGIRLLGPVAGTVASSQGTEVVAAAAWADAETPDIVLVPGGAGTRDLVHDGAFLTWLRGWADEAAIVASVCTGSAVLAAAGLLDGYRATSNKLAYAWATGFGTEVDWQRRARWVVDRNRWTSSGVSAGTDMALALLDSIVEPGAGDRAARLIEHERNSDPDRDPFAA</sequence>
<evidence type="ECO:0000259" key="1">
    <source>
        <dbReference type="Pfam" id="PF01965"/>
    </source>
</evidence>
<name>A0ABP4Y3H6_9MICO</name>
<dbReference type="PANTHER" id="PTHR43130:SF15">
    <property type="entry name" value="THIJ_PFPI FAMILY PROTEIN (AFU_ORTHOLOGUE AFUA_5G14240)"/>
    <property type="match status" value="1"/>
</dbReference>
<evidence type="ECO:0000313" key="3">
    <source>
        <dbReference type="Proteomes" id="UP001500851"/>
    </source>
</evidence>
<feature type="domain" description="DJ-1/PfpI" evidence="1">
    <location>
        <begin position="38"/>
        <end position="202"/>
    </location>
</feature>
<dbReference type="SUPFAM" id="SSF52317">
    <property type="entry name" value="Class I glutamine amidotransferase-like"/>
    <property type="match status" value="1"/>
</dbReference>
<organism evidence="2 3">
    <name type="scientific">Leucobacter iarius</name>
    <dbReference type="NCBI Taxonomy" id="333963"/>
    <lineage>
        <taxon>Bacteria</taxon>
        <taxon>Bacillati</taxon>
        <taxon>Actinomycetota</taxon>
        <taxon>Actinomycetes</taxon>
        <taxon>Micrococcales</taxon>
        <taxon>Microbacteriaceae</taxon>
        <taxon>Leucobacter</taxon>
    </lineage>
</organism>
<dbReference type="EMBL" id="BAAAOB010000006">
    <property type="protein sequence ID" value="GAA1800409.1"/>
    <property type="molecule type" value="Genomic_DNA"/>
</dbReference>
<accession>A0ABP4Y3H6</accession>
<proteinExistence type="predicted"/>
<protein>
    <submittedName>
        <fullName evidence="2">DJ-1/PfpI family protein</fullName>
    </submittedName>
</protein>
<dbReference type="Proteomes" id="UP001500851">
    <property type="component" value="Unassembled WGS sequence"/>
</dbReference>